<dbReference type="InterPro" id="IPR036097">
    <property type="entry name" value="HisK_dim/P_sf"/>
</dbReference>
<dbReference type="SUPFAM" id="SSF55785">
    <property type="entry name" value="PYP-like sensor domain (PAS domain)"/>
    <property type="match status" value="3"/>
</dbReference>
<dbReference type="SMART" id="SM00388">
    <property type="entry name" value="HisKA"/>
    <property type="match status" value="1"/>
</dbReference>
<dbReference type="SMART" id="SM00387">
    <property type="entry name" value="HATPase_c"/>
    <property type="match status" value="1"/>
</dbReference>
<comment type="catalytic activity">
    <reaction evidence="1">
        <text>ATP + protein L-histidine = ADP + protein N-phospho-L-histidine.</text>
        <dbReference type="EC" id="2.7.13.3"/>
    </reaction>
</comment>
<dbReference type="InterPro" id="IPR004358">
    <property type="entry name" value="Sig_transdc_His_kin-like_C"/>
</dbReference>
<evidence type="ECO:0000259" key="8">
    <source>
        <dbReference type="PROSITE" id="PS50112"/>
    </source>
</evidence>
<dbReference type="InterPro" id="IPR035965">
    <property type="entry name" value="PAS-like_dom_sf"/>
</dbReference>
<dbReference type="Pfam" id="PF02518">
    <property type="entry name" value="HATPase_c"/>
    <property type="match status" value="1"/>
</dbReference>
<dbReference type="SUPFAM" id="SSF55874">
    <property type="entry name" value="ATPase domain of HSP90 chaperone/DNA topoisomerase II/histidine kinase"/>
    <property type="match status" value="1"/>
</dbReference>
<dbReference type="InterPro" id="IPR013655">
    <property type="entry name" value="PAS_fold_3"/>
</dbReference>
<reference evidence="10" key="1">
    <citation type="journal article" date="2014" name="Int. J. Syst. Evol. Microbiol.">
        <title>Complete genome sequence of Corynebacterium casei LMG S-19264T (=DSM 44701T), isolated from a smear-ripened cheese.</title>
        <authorList>
            <consortium name="US DOE Joint Genome Institute (JGI-PGF)"/>
            <person name="Walter F."/>
            <person name="Albersmeier A."/>
            <person name="Kalinowski J."/>
            <person name="Ruckert C."/>
        </authorList>
    </citation>
    <scope>NUCLEOTIDE SEQUENCE</scope>
    <source>
        <strain evidence="10">KCTC 42590</strain>
    </source>
</reference>
<dbReference type="CDD" id="cd00082">
    <property type="entry name" value="HisKA"/>
    <property type="match status" value="1"/>
</dbReference>
<dbReference type="EMBL" id="BNCI01000001">
    <property type="protein sequence ID" value="GHF18788.1"/>
    <property type="molecule type" value="Genomic_DNA"/>
</dbReference>
<dbReference type="SMART" id="SM00091">
    <property type="entry name" value="PAS"/>
    <property type="match status" value="3"/>
</dbReference>
<dbReference type="InterPro" id="IPR003594">
    <property type="entry name" value="HATPase_dom"/>
</dbReference>
<feature type="domain" description="PAC" evidence="9">
    <location>
        <begin position="201"/>
        <end position="254"/>
    </location>
</feature>
<evidence type="ECO:0000256" key="6">
    <source>
        <dbReference type="ARBA" id="ARBA00023012"/>
    </source>
</evidence>
<dbReference type="InterPro" id="IPR005467">
    <property type="entry name" value="His_kinase_dom"/>
</dbReference>
<dbReference type="InterPro" id="IPR050736">
    <property type="entry name" value="Sensor_HK_Regulatory"/>
</dbReference>
<dbReference type="InterPro" id="IPR000700">
    <property type="entry name" value="PAS-assoc_C"/>
</dbReference>
<gene>
    <name evidence="10" type="ORF">GCM10017044_11660</name>
</gene>
<comment type="caution">
    <text evidence="10">The sequence shown here is derived from an EMBL/GenBank/DDBJ whole genome shotgun (WGS) entry which is preliminary data.</text>
</comment>
<feature type="domain" description="Histidine kinase" evidence="7">
    <location>
        <begin position="408"/>
        <end position="624"/>
    </location>
</feature>
<evidence type="ECO:0000256" key="5">
    <source>
        <dbReference type="ARBA" id="ARBA00022777"/>
    </source>
</evidence>
<keyword evidence="6" id="KW-0902">Two-component regulatory system</keyword>
<protein>
    <recommendedName>
        <fullName evidence="2">histidine kinase</fullName>
        <ecNumber evidence="2">2.7.13.3</ecNumber>
    </recommendedName>
</protein>
<feature type="domain" description="PAS" evidence="8">
    <location>
        <begin position="279"/>
        <end position="309"/>
    </location>
</feature>
<dbReference type="Pfam" id="PF00512">
    <property type="entry name" value="HisKA"/>
    <property type="match status" value="1"/>
</dbReference>
<keyword evidence="4" id="KW-0808">Transferase</keyword>
<evidence type="ECO:0000256" key="3">
    <source>
        <dbReference type="ARBA" id="ARBA00022553"/>
    </source>
</evidence>
<dbReference type="Proteomes" id="UP000630923">
    <property type="component" value="Unassembled WGS sequence"/>
</dbReference>
<dbReference type="PROSITE" id="PS50112">
    <property type="entry name" value="PAS"/>
    <property type="match status" value="1"/>
</dbReference>
<feature type="domain" description="PAC" evidence="9">
    <location>
        <begin position="335"/>
        <end position="390"/>
    </location>
</feature>
<dbReference type="InterPro" id="IPR003661">
    <property type="entry name" value="HisK_dim/P_dom"/>
</dbReference>
<dbReference type="Pfam" id="PF08448">
    <property type="entry name" value="PAS_4"/>
    <property type="match status" value="1"/>
</dbReference>
<organism evidence="10 11">
    <name type="scientific">Kordiimonas sediminis</name>
    <dbReference type="NCBI Taxonomy" id="1735581"/>
    <lineage>
        <taxon>Bacteria</taxon>
        <taxon>Pseudomonadati</taxon>
        <taxon>Pseudomonadota</taxon>
        <taxon>Alphaproteobacteria</taxon>
        <taxon>Kordiimonadales</taxon>
        <taxon>Kordiimonadaceae</taxon>
        <taxon>Kordiimonas</taxon>
    </lineage>
</organism>
<dbReference type="InterPro" id="IPR036890">
    <property type="entry name" value="HATPase_C_sf"/>
</dbReference>
<keyword evidence="3" id="KW-0597">Phosphoprotein</keyword>
<proteinExistence type="predicted"/>
<evidence type="ECO:0000313" key="10">
    <source>
        <dbReference type="EMBL" id="GHF18788.1"/>
    </source>
</evidence>
<dbReference type="PROSITE" id="PS50109">
    <property type="entry name" value="HIS_KIN"/>
    <property type="match status" value="1"/>
</dbReference>
<dbReference type="SUPFAM" id="SSF47384">
    <property type="entry name" value="Homodimeric domain of signal transducing histidine kinase"/>
    <property type="match status" value="1"/>
</dbReference>
<dbReference type="Gene3D" id="3.30.450.20">
    <property type="entry name" value="PAS domain"/>
    <property type="match status" value="3"/>
</dbReference>
<evidence type="ECO:0000259" key="7">
    <source>
        <dbReference type="PROSITE" id="PS50109"/>
    </source>
</evidence>
<dbReference type="PANTHER" id="PTHR43711">
    <property type="entry name" value="TWO-COMPONENT HISTIDINE KINASE"/>
    <property type="match status" value="1"/>
</dbReference>
<evidence type="ECO:0000313" key="11">
    <source>
        <dbReference type="Proteomes" id="UP000630923"/>
    </source>
</evidence>
<sequence>MHPTPSETGVSPYTFHDLPGQLYFLSVNDSGCVVDANGAFLAFVGKKRQDVLEQPVESIVSDLGIYITQDIIQQVRETRQPWGEAQEYHHPSSGKHFIEWRCYTTVRQTDNRVYVVGVDVSHHQFVKDQLAETTSVGRVGYWRFDLNHEKLFWSDEIYAIHGVSKDDFVPSVETAIEFYLPADREIISAAVVDCIENHKAYTIHLRIMQQSTGRTIYVETKGRPEFDVEGRIEAISGTFRDRSDIVLVQNEHEVMVKSLQEARHLSEHLHHTLDEHALVSITDATGVIIYANTKFTEVSGYKLDELLGNKHNIIKSDKHDAAFYKDLWRTIASGETWQGEICNRKKDGELYWVRSTIVPFKNTYTDKIEQYVAVRTEITEAKKLQAELDAALKMAEEGNLAKSRFIANMSHELRTPLNHIIGFSDLLMSLADDKQAQEFASYIRNSGQELFEKLQSVLELSANIAPDNLNQSNVQLLKHIEEDLFPGFRSSASKAGRILEEEVPNQSATEIYLCTDEIDRAIKYVFENAVRYTRSGEKILLRLSETDTKVQIDLADEGPGIPEEKQNLIFTPFALVNEDYSAATPGMGVGLPVAKRLIERNGGTLELIEMPGKSTCFRISFNRS</sequence>
<dbReference type="Gene3D" id="3.30.565.10">
    <property type="entry name" value="Histidine kinase-like ATPase, C-terminal domain"/>
    <property type="match status" value="1"/>
</dbReference>
<evidence type="ECO:0000256" key="2">
    <source>
        <dbReference type="ARBA" id="ARBA00012438"/>
    </source>
</evidence>
<dbReference type="Pfam" id="PF08447">
    <property type="entry name" value="PAS_3"/>
    <property type="match status" value="1"/>
</dbReference>
<evidence type="ECO:0000256" key="4">
    <source>
        <dbReference type="ARBA" id="ARBA00022679"/>
    </source>
</evidence>
<evidence type="ECO:0000259" key="9">
    <source>
        <dbReference type="PROSITE" id="PS50113"/>
    </source>
</evidence>
<dbReference type="AlphaFoldDB" id="A0A919ARP6"/>
<dbReference type="PANTHER" id="PTHR43711:SF31">
    <property type="entry name" value="HISTIDINE KINASE"/>
    <property type="match status" value="1"/>
</dbReference>
<dbReference type="InterPro" id="IPR000014">
    <property type="entry name" value="PAS"/>
</dbReference>
<reference evidence="10" key="2">
    <citation type="submission" date="2020-09" db="EMBL/GenBank/DDBJ databases">
        <authorList>
            <person name="Sun Q."/>
            <person name="Kim S."/>
        </authorList>
    </citation>
    <scope>NUCLEOTIDE SEQUENCE</scope>
    <source>
        <strain evidence="10">KCTC 42590</strain>
    </source>
</reference>
<accession>A0A919ARP6</accession>
<dbReference type="GO" id="GO:0000155">
    <property type="term" value="F:phosphorelay sensor kinase activity"/>
    <property type="evidence" value="ECO:0007669"/>
    <property type="project" value="InterPro"/>
</dbReference>
<keyword evidence="11" id="KW-1185">Reference proteome</keyword>
<dbReference type="CDD" id="cd00130">
    <property type="entry name" value="PAS"/>
    <property type="match status" value="1"/>
</dbReference>
<dbReference type="PROSITE" id="PS50113">
    <property type="entry name" value="PAC"/>
    <property type="match status" value="2"/>
</dbReference>
<dbReference type="Gene3D" id="1.10.287.130">
    <property type="match status" value="1"/>
</dbReference>
<dbReference type="InterPro" id="IPR001610">
    <property type="entry name" value="PAC"/>
</dbReference>
<keyword evidence="5" id="KW-0418">Kinase</keyword>
<name>A0A919ARP6_9PROT</name>
<dbReference type="SMART" id="SM00086">
    <property type="entry name" value="PAC"/>
    <property type="match status" value="2"/>
</dbReference>
<dbReference type="PRINTS" id="PR00344">
    <property type="entry name" value="BCTRLSENSOR"/>
</dbReference>
<dbReference type="Pfam" id="PF13426">
    <property type="entry name" value="PAS_9"/>
    <property type="match status" value="1"/>
</dbReference>
<dbReference type="EC" id="2.7.13.3" evidence="2"/>
<dbReference type="NCBIfam" id="TIGR00229">
    <property type="entry name" value="sensory_box"/>
    <property type="match status" value="1"/>
</dbReference>
<evidence type="ECO:0000256" key="1">
    <source>
        <dbReference type="ARBA" id="ARBA00000085"/>
    </source>
</evidence>
<dbReference type="InterPro" id="IPR013656">
    <property type="entry name" value="PAS_4"/>
</dbReference>